<dbReference type="AlphaFoldDB" id="A0A1G2PV51"/>
<dbReference type="EMBL" id="MHSW01000012">
    <property type="protein sequence ID" value="OHA52197.1"/>
    <property type="molecule type" value="Genomic_DNA"/>
</dbReference>
<gene>
    <name evidence="1" type="ORF">A3A97_04805</name>
</gene>
<name>A0A1G2PV51_9BACT</name>
<dbReference type="Proteomes" id="UP000176951">
    <property type="component" value="Unassembled WGS sequence"/>
</dbReference>
<organism evidence="1 2">
    <name type="scientific">Candidatus Terrybacteria bacterium RIFCSPLOWO2_01_FULL_40_23</name>
    <dbReference type="NCBI Taxonomy" id="1802366"/>
    <lineage>
        <taxon>Bacteria</taxon>
        <taxon>Candidatus Terryibacteriota</taxon>
    </lineage>
</organism>
<protein>
    <submittedName>
        <fullName evidence="1">Uncharacterized protein</fullName>
    </submittedName>
</protein>
<reference evidence="1 2" key="1">
    <citation type="journal article" date="2016" name="Nat. Commun.">
        <title>Thousands of microbial genomes shed light on interconnected biogeochemical processes in an aquifer system.</title>
        <authorList>
            <person name="Anantharaman K."/>
            <person name="Brown C.T."/>
            <person name="Hug L.A."/>
            <person name="Sharon I."/>
            <person name="Castelle C.J."/>
            <person name="Probst A.J."/>
            <person name="Thomas B.C."/>
            <person name="Singh A."/>
            <person name="Wilkins M.J."/>
            <person name="Karaoz U."/>
            <person name="Brodie E.L."/>
            <person name="Williams K.H."/>
            <person name="Hubbard S.S."/>
            <person name="Banfield J.F."/>
        </authorList>
    </citation>
    <scope>NUCLEOTIDE SEQUENCE [LARGE SCALE GENOMIC DNA]</scope>
</reference>
<proteinExistence type="predicted"/>
<comment type="caution">
    <text evidence="1">The sequence shown here is derived from an EMBL/GenBank/DDBJ whole genome shotgun (WGS) entry which is preliminary data.</text>
</comment>
<evidence type="ECO:0000313" key="1">
    <source>
        <dbReference type="EMBL" id="OHA52197.1"/>
    </source>
</evidence>
<evidence type="ECO:0000313" key="2">
    <source>
        <dbReference type="Proteomes" id="UP000176951"/>
    </source>
</evidence>
<accession>A0A1G2PV51</accession>
<sequence>MFSPSILRQMFQGQIFVVLADVNKHILGQCSYCRWPHPLIELKLYDIEDQPVGQREILEKPVVPYVLAPHTIMGVTCPGSGEQPETTSSLLV</sequence>